<feature type="domain" description="Glycosyl transferase family 28 C-terminal" evidence="2">
    <location>
        <begin position="219"/>
        <end position="355"/>
    </location>
</feature>
<feature type="chain" id="PRO_5046639258" evidence="1">
    <location>
        <begin position="22"/>
        <end position="646"/>
    </location>
</feature>
<comment type="caution">
    <text evidence="3">The sequence shown here is derived from an EMBL/GenBank/DDBJ whole genome shotgun (WGS) entry which is preliminary data.</text>
</comment>
<gene>
    <name evidence="3" type="ORF">FHS82_000451</name>
</gene>
<dbReference type="Pfam" id="PF04101">
    <property type="entry name" value="Glyco_tran_28_C"/>
    <property type="match status" value="1"/>
</dbReference>
<dbReference type="EMBL" id="JAASQI010000001">
    <property type="protein sequence ID" value="NIJ56638.1"/>
    <property type="molecule type" value="Genomic_DNA"/>
</dbReference>
<organism evidence="3 4">
    <name type="scientific">Pseudochelatococcus lubricantis</name>
    <dbReference type="NCBI Taxonomy" id="1538102"/>
    <lineage>
        <taxon>Bacteria</taxon>
        <taxon>Pseudomonadati</taxon>
        <taxon>Pseudomonadota</taxon>
        <taxon>Alphaproteobacteria</taxon>
        <taxon>Hyphomicrobiales</taxon>
        <taxon>Chelatococcaceae</taxon>
        <taxon>Pseudochelatococcus</taxon>
    </lineage>
</organism>
<dbReference type="SUPFAM" id="SSF53756">
    <property type="entry name" value="UDP-Glycosyltransferase/glycogen phosphorylase"/>
    <property type="match status" value="1"/>
</dbReference>
<dbReference type="Proteomes" id="UP001429580">
    <property type="component" value="Unassembled WGS sequence"/>
</dbReference>
<evidence type="ECO:0000313" key="4">
    <source>
        <dbReference type="Proteomes" id="UP001429580"/>
    </source>
</evidence>
<evidence type="ECO:0000259" key="2">
    <source>
        <dbReference type="Pfam" id="PF04101"/>
    </source>
</evidence>
<proteinExistence type="predicted"/>
<dbReference type="InterPro" id="IPR007235">
    <property type="entry name" value="Glyco_trans_28_C"/>
</dbReference>
<evidence type="ECO:0000256" key="1">
    <source>
        <dbReference type="SAM" id="SignalP"/>
    </source>
</evidence>
<name>A0ABX0UW64_9HYPH</name>
<protein>
    <submittedName>
        <fullName evidence="3">Glycosyltransferase</fullName>
    </submittedName>
</protein>
<keyword evidence="4" id="KW-1185">Reference proteome</keyword>
<reference evidence="3 4" key="1">
    <citation type="submission" date="2020-03" db="EMBL/GenBank/DDBJ databases">
        <title>Genomic Encyclopedia of Type Strains, Phase IV (KMG-IV): sequencing the most valuable type-strain genomes for metagenomic binning, comparative biology and taxonomic classification.</title>
        <authorList>
            <person name="Goeker M."/>
        </authorList>
    </citation>
    <scope>NUCLEOTIDE SEQUENCE [LARGE SCALE GENOMIC DNA]</scope>
    <source>
        <strain evidence="3 4">DSM 103870</strain>
    </source>
</reference>
<accession>A0ABX0UW64</accession>
<evidence type="ECO:0000313" key="3">
    <source>
        <dbReference type="EMBL" id="NIJ56638.1"/>
    </source>
</evidence>
<dbReference type="InterPro" id="IPR049591">
    <property type="entry name" value="CE4_u4-like"/>
</dbReference>
<sequence length="646" mass="66979">MTSRVLIAVTHLLGVGHLARAAALARGLAAAGNEVTLISGGAPAPLVAMDGVRLVQLPPVHIVGTAFSALLGSDGAPAGDTIMEERRRLMMEAVAGLRPDVVITELFPFGRRVLADEFLALAGAARALVPRAAILSSVRDVLVVPSKPGRLEEAHARLLALYDGVLVHGDAAVLPLERSWPVAAEIAPLLHYTGYIDDRPVTPAGEGADGAGEIVVSGGGSAASLPLFRAALGAARSVAGHRWRLLVGRGVPEEAFAALAGEAPAHMTVERARADFPALLARAALSVSQAGYNTVIDIVRARVRAVVVPFEAGRETEQRLRAESLAEAGVWPFAVVPEAGLSAQALAQAVTQTLARPLPPGAAIDRDGVAASVALVACFAQARCRRFPALSRALDEVAAGGGSVALWWRDDDAVAPTPALDRLLSLAAKHALPVAIAAIPAHATQALADRLAGEPLASVLVHGLSHANHAPEGEKKAEFGPHRPLAALCKDAAEGLRRAGETFGAPLLPVFVPPWNRVSDDLAAQLAACGFAGLSAAGKATRPDARRARGLAIAHTHIDPIDWHGGGGLLPLAEIDDRAALAVRARAAAGGEIVLGLLTHHLAQDEATWAFCDDLLAFLLDHPAVVRADARRLFREAGEEEAWCAA</sequence>
<dbReference type="CDD" id="cd10928">
    <property type="entry name" value="CE4_u4"/>
    <property type="match status" value="1"/>
</dbReference>
<dbReference type="Gene3D" id="3.40.50.2000">
    <property type="entry name" value="Glycogen Phosphorylase B"/>
    <property type="match status" value="2"/>
</dbReference>
<dbReference type="SUPFAM" id="SSF88713">
    <property type="entry name" value="Glycoside hydrolase/deacetylase"/>
    <property type="match status" value="1"/>
</dbReference>
<dbReference type="RefSeq" id="WP_166948262.1">
    <property type="nucleotide sequence ID" value="NZ_JAASQI010000001.1"/>
</dbReference>
<dbReference type="PANTHER" id="PTHR21015:SF28">
    <property type="entry name" value="SLL1722 PROTEIN"/>
    <property type="match status" value="1"/>
</dbReference>
<dbReference type="InterPro" id="IPR011330">
    <property type="entry name" value="Glyco_hydro/deAcase_b/a-brl"/>
</dbReference>
<dbReference type="PANTHER" id="PTHR21015">
    <property type="entry name" value="UDP-N-ACETYLGLUCOSAMINE--N-ACETYLMURAMYL-(PENTAPEPTIDE) PYROPHOSPHORYL-UNDECAPRENOL N-ACETYLGLUCOSAMINE TRANSFERASE 1"/>
    <property type="match status" value="1"/>
</dbReference>
<keyword evidence="1" id="KW-0732">Signal</keyword>
<feature type="signal peptide" evidence="1">
    <location>
        <begin position="1"/>
        <end position="21"/>
    </location>
</feature>
<dbReference type="Gene3D" id="3.20.20.370">
    <property type="entry name" value="Glycoside hydrolase/deacetylase"/>
    <property type="match status" value="1"/>
</dbReference>